<protein>
    <submittedName>
        <fullName evidence="1">Uncharacterized protein</fullName>
    </submittedName>
</protein>
<evidence type="ECO:0000313" key="2">
    <source>
        <dbReference type="Proteomes" id="UP001064206"/>
    </source>
</evidence>
<dbReference type="RefSeq" id="WP_071570823.1">
    <property type="nucleotide sequence ID" value="NZ_CP104450.1"/>
</dbReference>
<organism evidence="1 2">
    <name type="scientific">Raoultella ornithinolytica</name>
    <name type="common">Klebsiella ornithinolytica</name>
    <dbReference type="NCBI Taxonomy" id="54291"/>
    <lineage>
        <taxon>Bacteria</taxon>
        <taxon>Pseudomonadati</taxon>
        <taxon>Pseudomonadota</taxon>
        <taxon>Gammaproteobacteria</taxon>
        <taxon>Enterobacterales</taxon>
        <taxon>Enterobacteriaceae</taxon>
        <taxon>Klebsiella/Raoultella group</taxon>
        <taxon>Raoultella</taxon>
    </lineage>
</organism>
<name>A0A9Q9MUJ2_RAOOR</name>
<dbReference type="AlphaFoldDB" id="A0A9Q9MUJ2"/>
<dbReference type="Proteomes" id="UP001064206">
    <property type="component" value="Chromosome"/>
</dbReference>
<accession>A0A9Q9MUJ2</accession>
<evidence type="ECO:0000313" key="1">
    <source>
        <dbReference type="EMBL" id="UXE36024.1"/>
    </source>
</evidence>
<reference evidence="1" key="1">
    <citation type="submission" date="2022-09" db="EMBL/GenBank/DDBJ databases">
        <title>Multidrug resistance Raoultella ornithinolytica Strain MQB_Silv_108.</title>
        <authorList>
            <person name="Quintela-Baluja M."/>
        </authorList>
    </citation>
    <scope>NUCLEOTIDE SEQUENCE</scope>
    <source>
        <strain evidence="1">MQB_Silv_108</strain>
    </source>
</reference>
<dbReference type="EMBL" id="CP104450">
    <property type="protein sequence ID" value="UXE36024.1"/>
    <property type="molecule type" value="Genomic_DNA"/>
</dbReference>
<sequence>MLDKAAEETLNVKNREELIKTFRDIFVEKDFSCLRKSVQKELKAIFNDDNKPVSLQPKITLGMGAKVLSKAYGDSVLNMLADQILLIDDKSTMQRAFEVVKNRLIEEH</sequence>
<proteinExistence type="predicted"/>
<gene>
    <name evidence="1" type="ORF">N2J37_15770</name>
</gene>